<comment type="caution">
    <text evidence="1">The sequence shown here is derived from an EMBL/GenBank/DDBJ whole genome shotgun (WGS) entry which is preliminary data.</text>
</comment>
<protein>
    <submittedName>
        <fullName evidence="1">Uncharacterized protein</fullName>
    </submittedName>
</protein>
<dbReference type="AlphaFoldDB" id="A0AAN8SZ53"/>
<evidence type="ECO:0000313" key="2">
    <source>
        <dbReference type="Proteomes" id="UP001371456"/>
    </source>
</evidence>
<gene>
    <name evidence="1" type="ORF">RDI58_023619</name>
</gene>
<dbReference type="Proteomes" id="UP001371456">
    <property type="component" value="Unassembled WGS sequence"/>
</dbReference>
<keyword evidence="2" id="KW-1185">Reference proteome</keyword>
<name>A0AAN8SZ53_SOLBU</name>
<dbReference type="EMBL" id="JBANQN010000010">
    <property type="protein sequence ID" value="KAK6776902.1"/>
    <property type="molecule type" value="Genomic_DNA"/>
</dbReference>
<reference evidence="1 2" key="1">
    <citation type="submission" date="2024-02" db="EMBL/GenBank/DDBJ databases">
        <title>de novo genome assembly of Solanum bulbocastanum strain 11H21.</title>
        <authorList>
            <person name="Hosaka A.J."/>
        </authorList>
    </citation>
    <scope>NUCLEOTIDE SEQUENCE [LARGE SCALE GENOMIC DNA]</scope>
    <source>
        <tissue evidence="1">Young leaves</tissue>
    </source>
</reference>
<accession>A0AAN8SZ53</accession>
<evidence type="ECO:0000313" key="1">
    <source>
        <dbReference type="EMBL" id="KAK6776902.1"/>
    </source>
</evidence>
<sequence>MQRKDPEITNNETIHILTFRAHFQISALLFPSSGNHRMIHKKGGRIRTYGRPAPDLLGWVAGLAPLVASVPETDALRYPAPNPVSPTPLLVGGSLECQNQAKRWLFFLGLSNQRMPIPPLMTPSRESLNFPMWIERKLGMDIDPSAYPECWKYSNVFCIFYFPIIGSNLHWHKDLLTATSTTIETDNEFTKASSSAG</sequence>
<organism evidence="1 2">
    <name type="scientific">Solanum bulbocastanum</name>
    <name type="common">Wild potato</name>
    <dbReference type="NCBI Taxonomy" id="147425"/>
    <lineage>
        <taxon>Eukaryota</taxon>
        <taxon>Viridiplantae</taxon>
        <taxon>Streptophyta</taxon>
        <taxon>Embryophyta</taxon>
        <taxon>Tracheophyta</taxon>
        <taxon>Spermatophyta</taxon>
        <taxon>Magnoliopsida</taxon>
        <taxon>eudicotyledons</taxon>
        <taxon>Gunneridae</taxon>
        <taxon>Pentapetalae</taxon>
        <taxon>asterids</taxon>
        <taxon>lamiids</taxon>
        <taxon>Solanales</taxon>
        <taxon>Solanaceae</taxon>
        <taxon>Solanoideae</taxon>
        <taxon>Solaneae</taxon>
        <taxon>Solanum</taxon>
    </lineage>
</organism>
<proteinExistence type="predicted"/>